<gene>
    <name evidence="1" type="ORF">C4D60_Mb06t00830</name>
</gene>
<name>A0A4S8IM42_MUSBA</name>
<dbReference type="Proteomes" id="UP000317650">
    <property type="component" value="Chromosome 6"/>
</dbReference>
<organism evidence="1 2">
    <name type="scientific">Musa balbisiana</name>
    <name type="common">Banana</name>
    <dbReference type="NCBI Taxonomy" id="52838"/>
    <lineage>
        <taxon>Eukaryota</taxon>
        <taxon>Viridiplantae</taxon>
        <taxon>Streptophyta</taxon>
        <taxon>Embryophyta</taxon>
        <taxon>Tracheophyta</taxon>
        <taxon>Spermatophyta</taxon>
        <taxon>Magnoliopsida</taxon>
        <taxon>Liliopsida</taxon>
        <taxon>Zingiberales</taxon>
        <taxon>Musaceae</taxon>
        <taxon>Musa</taxon>
    </lineage>
</organism>
<protein>
    <submittedName>
        <fullName evidence="1">Uncharacterized protein</fullName>
    </submittedName>
</protein>
<proteinExistence type="predicted"/>
<reference evidence="1 2" key="1">
    <citation type="journal article" date="2019" name="Nat. Plants">
        <title>Genome sequencing of Musa balbisiana reveals subgenome evolution and function divergence in polyploid bananas.</title>
        <authorList>
            <person name="Yao X."/>
        </authorList>
    </citation>
    <scope>NUCLEOTIDE SEQUENCE [LARGE SCALE GENOMIC DNA]</scope>
    <source>
        <strain evidence="2">cv. DH-PKW</strain>
        <tissue evidence="1">Leaves</tissue>
    </source>
</reference>
<dbReference type="EMBL" id="PYDT01000009">
    <property type="protein sequence ID" value="THU48612.1"/>
    <property type="molecule type" value="Genomic_DNA"/>
</dbReference>
<evidence type="ECO:0000313" key="2">
    <source>
        <dbReference type="Proteomes" id="UP000317650"/>
    </source>
</evidence>
<keyword evidence="2" id="KW-1185">Reference proteome</keyword>
<sequence>MIPQATIESEFEAVHPKGDDDGHGETRVEIGLDHEAEHVAPERHAYHRFLLPDLRHPPPPPVVHGAAPPRVRSLHLVAVCAAPAAAARCHVSERPGMQKAHVLLDGAERVDGILAVVNQPLLPKTQLLH</sequence>
<accession>A0A4S8IM42</accession>
<dbReference type="AlphaFoldDB" id="A0A4S8IM42"/>
<evidence type="ECO:0000313" key="1">
    <source>
        <dbReference type="EMBL" id="THU48612.1"/>
    </source>
</evidence>
<comment type="caution">
    <text evidence="1">The sequence shown here is derived from an EMBL/GenBank/DDBJ whole genome shotgun (WGS) entry which is preliminary data.</text>
</comment>